<dbReference type="Gene3D" id="2.60.40.10">
    <property type="entry name" value="Immunoglobulins"/>
    <property type="match status" value="1"/>
</dbReference>
<dbReference type="InterPro" id="IPR034058">
    <property type="entry name" value="TagA/B/C/D_pept_dom"/>
</dbReference>
<evidence type="ECO:0000256" key="4">
    <source>
        <dbReference type="ARBA" id="ARBA00022825"/>
    </source>
</evidence>
<dbReference type="PANTHER" id="PTHR43399:SF4">
    <property type="entry name" value="CELL WALL-ASSOCIATED PROTEASE"/>
    <property type="match status" value="1"/>
</dbReference>
<evidence type="ECO:0000256" key="1">
    <source>
        <dbReference type="ARBA" id="ARBA00011073"/>
    </source>
</evidence>
<gene>
    <name evidence="9" type="ORF">J2I48_02965</name>
</gene>
<dbReference type="InterPro" id="IPR023828">
    <property type="entry name" value="Peptidase_S8_Ser-AS"/>
</dbReference>
<comment type="similarity">
    <text evidence="1 5">Belongs to the peptidase S8 family.</text>
</comment>
<dbReference type="GO" id="GO:0006508">
    <property type="term" value="P:proteolysis"/>
    <property type="evidence" value="ECO:0007669"/>
    <property type="project" value="UniProtKB-KW"/>
</dbReference>
<dbReference type="PANTHER" id="PTHR43399">
    <property type="entry name" value="SUBTILISIN-RELATED"/>
    <property type="match status" value="1"/>
</dbReference>
<dbReference type="Proteomes" id="UP000664795">
    <property type="component" value="Unassembled WGS sequence"/>
</dbReference>
<evidence type="ECO:0000313" key="10">
    <source>
        <dbReference type="Proteomes" id="UP000664795"/>
    </source>
</evidence>
<feature type="domain" description="GEVED" evidence="8">
    <location>
        <begin position="663"/>
        <end position="741"/>
    </location>
</feature>
<evidence type="ECO:0000256" key="5">
    <source>
        <dbReference type="PROSITE-ProRule" id="PRU01240"/>
    </source>
</evidence>
<feature type="domain" description="Peptidase S8/S53" evidence="7">
    <location>
        <begin position="139"/>
        <end position="444"/>
    </location>
</feature>
<dbReference type="EMBL" id="JAFMYU010000002">
    <property type="protein sequence ID" value="MBO0929934.1"/>
    <property type="molecule type" value="Genomic_DNA"/>
</dbReference>
<reference evidence="9 10" key="1">
    <citation type="submission" date="2021-03" db="EMBL/GenBank/DDBJ databases">
        <title>Fibrella sp. HMF5036 genome sequencing and assembly.</title>
        <authorList>
            <person name="Kang H."/>
            <person name="Kim H."/>
            <person name="Bae S."/>
            <person name="Joh K."/>
        </authorList>
    </citation>
    <scope>NUCLEOTIDE SEQUENCE [LARGE SCALE GENOMIC DNA]</scope>
    <source>
        <strain evidence="9 10">HMF5036</strain>
    </source>
</reference>
<feature type="active site" description="Charge relay system" evidence="5">
    <location>
        <position position="389"/>
    </location>
</feature>
<evidence type="ECO:0000256" key="6">
    <source>
        <dbReference type="SAM" id="SignalP"/>
    </source>
</evidence>
<proteinExistence type="inferred from homology"/>
<protein>
    <submittedName>
        <fullName evidence="9">S8 family serine peptidase</fullName>
    </submittedName>
</protein>
<dbReference type="SUPFAM" id="SSF49785">
    <property type="entry name" value="Galactose-binding domain-like"/>
    <property type="match status" value="1"/>
</dbReference>
<keyword evidence="10" id="KW-1185">Reference proteome</keyword>
<accession>A0A939JWF3</accession>
<dbReference type="PROSITE" id="PS00138">
    <property type="entry name" value="SUBTILASE_SER"/>
    <property type="match status" value="1"/>
</dbReference>
<keyword evidence="3 5" id="KW-0378">Hydrolase</keyword>
<evidence type="ECO:0000256" key="2">
    <source>
        <dbReference type="ARBA" id="ARBA00022670"/>
    </source>
</evidence>
<evidence type="ECO:0000259" key="7">
    <source>
        <dbReference type="Pfam" id="PF00082"/>
    </source>
</evidence>
<dbReference type="CDD" id="cd04842">
    <property type="entry name" value="Peptidases_S8_Kp43_protease"/>
    <property type="match status" value="1"/>
</dbReference>
<evidence type="ECO:0000259" key="8">
    <source>
        <dbReference type="Pfam" id="PF20009"/>
    </source>
</evidence>
<feature type="chain" id="PRO_5037717852" evidence="6">
    <location>
        <begin position="24"/>
        <end position="1354"/>
    </location>
</feature>
<dbReference type="InterPro" id="IPR051048">
    <property type="entry name" value="Peptidase_S8/S53_subtilisin"/>
</dbReference>
<feature type="active site" description="Charge relay system" evidence="5">
    <location>
        <position position="166"/>
    </location>
</feature>
<dbReference type="SUPFAM" id="SSF52743">
    <property type="entry name" value="Subtilisin-like"/>
    <property type="match status" value="1"/>
</dbReference>
<keyword evidence="2 5" id="KW-0645">Protease</keyword>
<keyword evidence="6" id="KW-0732">Signal</keyword>
<organism evidence="9 10">
    <name type="scientific">Fibrella aquatilis</name>
    <dbReference type="NCBI Taxonomy" id="2817059"/>
    <lineage>
        <taxon>Bacteria</taxon>
        <taxon>Pseudomonadati</taxon>
        <taxon>Bacteroidota</taxon>
        <taxon>Cytophagia</taxon>
        <taxon>Cytophagales</taxon>
        <taxon>Spirosomataceae</taxon>
        <taxon>Fibrella</taxon>
    </lineage>
</organism>
<evidence type="ECO:0000313" key="9">
    <source>
        <dbReference type="EMBL" id="MBO0929934.1"/>
    </source>
</evidence>
<keyword evidence="4 5" id="KW-0720">Serine protease</keyword>
<dbReference type="PROSITE" id="PS51892">
    <property type="entry name" value="SUBTILASE"/>
    <property type="match status" value="1"/>
</dbReference>
<dbReference type="RefSeq" id="WP_207333904.1">
    <property type="nucleotide sequence ID" value="NZ_JAFMYU010000002.1"/>
</dbReference>
<dbReference type="InterPro" id="IPR045474">
    <property type="entry name" value="GEVED"/>
</dbReference>
<name>A0A939JWF3_9BACT</name>
<feature type="active site" description="Charge relay system" evidence="5">
    <location>
        <position position="133"/>
    </location>
</feature>
<sequence>MTFFYRLLALSAVLLLLQPRATAQPLTQYSAAQRARLSTLQQLVSQQQVANYKIAVDVANRQGRPVEEAVGKGLTRRLRGIDVATGNLLYDVVDYNARAAATTRTTSLYAGGSLGVNLNGSSANVKNRLGVWDGGQVYATHPELTGRVIQQDNPTRTDRENEDVYHATHVSGTMIAAGLNTLVRGMANGASLQAYDFGNDVSEMTNAAANLLVSNHSYGSIAGWRFNSSRSTTNKWEWWGDTTLSATQDYKFGLYNEDAVSWDRIANSAPYYLIVKSAGNDHNAGGPAAGTPYYLVQHGSRLSTTPRDVQNGYDQITTYGTAKNILSVAAISAISNGYNRPQDVSLADFSSWGPTDDGRIKPDIVGVGVNVISTNSSASSAYGALSGTSMSAPNVSGSLLLLQEYYSQLNAGKLMRASTLKGLALHTAEEAGPAPGPDYQAGWGLLNIERAARAIQNSDKNYLIDERTLAQSQTYTLQVVASGRGPLVATICWSDPEGAATPATNRFNNRTPRLVNDLDARLGDGTTTTQPWILDPEQPAQPATRGDNIRDNVEQVYIANPVPGRTYTLTISHKGTLSGTKQDYALLLSGIGGTAYCASAPTSSADTKISQVQFAGVTQAGAAGCTTYSDFMTTAPTTDVQPGQPIPLTVTTGTCGASRNAIVKVFADWNGNGAFTDAGDLLATSGVLTGPGQFVTTLTPPASVTAGTLVRLRIVAVETGDPAAVQGCGSYGNGETQDYLLRVIRPTTDVALAALGTLAGPLCPNTQTQSVRVRNAAGSDQRNVPVSLQISTTTGTPVASLSSTVSLLRAYRDALVTFTLPNSISLTTGQSYVFRSRVALPGDQDTTNNVLTETRVVGTGAETGIFSAAACGSDPSVTLRNAGTGTAFWYDLPTGGTLLAAGNQTTSPAKTVYYAATNDFSGRLGPAGKSEFGGGTYFGNFGPQPLISTKVPLRIERARIYTGAPGRLTFSVRRFDETVISSATIDVVATRTTPASLTNSGGQQLDDPADQGAVYPLNLTIPDAGDYKIAIDYEDGVTIFRSNSLVSGFPFELKSQSGDVLVSIKGSLFNNATTGNPDTLKTAWYYLYDMQIRPLACATSGRTAVSVQTRPSPTASITADGSTTFCQGGTVSLRGAATTVVSGEVLSYQWLLNGQAIAGATSLSYVASQPGSYAVQVSGSCAPVSTSAIAVTVRPATAPTISQTGVLLMSSVPTGNQWFAAGVPVPGATGPTFSAPQTGRYSVRANSNGCGEALSDEVYIVILATEPANASFRVYPNPAQQRLTVDLDGTAVTVQPSVTLYDARGTRLSQQPMDRWLSGWRAMLDVSSLPAGTFFVQVVDDPTQPPKVKTIVKH</sequence>
<dbReference type="Gene3D" id="3.40.50.200">
    <property type="entry name" value="Peptidase S8/S53 domain"/>
    <property type="match status" value="1"/>
</dbReference>
<dbReference type="InterPro" id="IPR000209">
    <property type="entry name" value="Peptidase_S8/S53_dom"/>
</dbReference>
<dbReference type="Gene3D" id="2.60.120.380">
    <property type="match status" value="1"/>
</dbReference>
<dbReference type="InterPro" id="IPR013783">
    <property type="entry name" value="Ig-like_fold"/>
</dbReference>
<evidence type="ECO:0000256" key="3">
    <source>
        <dbReference type="ARBA" id="ARBA00022801"/>
    </source>
</evidence>
<dbReference type="Pfam" id="PF20009">
    <property type="entry name" value="GEVED"/>
    <property type="match status" value="1"/>
</dbReference>
<dbReference type="GO" id="GO:0004252">
    <property type="term" value="F:serine-type endopeptidase activity"/>
    <property type="evidence" value="ECO:0007669"/>
    <property type="project" value="UniProtKB-UniRule"/>
</dbReference>
<dbReference type="InterPro" id="IPR036852">
    <property type="entry name" value="Peptidase_S8/S53_dom_sf"/>
</dbReference>
<dbReference type="Pfam" id="PF00082">
    <property type="entry name" value="Peptidase_S8"/>
    <property type="match status" value="1"/>
</dbReference>
<dbReference type="InterPro" id="IPR008979">
    <property type="entry name" value="Galactose-bd-like_sf"/>
</dbReference>
<comment type="caution">
    <text evidence="9">The sequence shown here is derived from an EMBL/GenBank/DDBJ whole genome shotgun (WGS) entry which is preliminary data.</text>
</comment>
<feature type="signal peptide" evidence="6">
    <location>
        <begin position="1"/>
        <end position="23"/>
    </location>
</feature>